<dbReference type="Proteomes" id="UP000240509">
    <property type="component" value="Unassembled WGS sequence"/>
</dbReference>
<reference evidence="2 3" key="1">
    <citation type="submission" date="2018-03" db="EMBL/GenBank/DDBJ databases">
        <title>Alkalicoccus saliphilus sp. nov., isolated from a mineral pool.</title>
        <authorList>
            <person name="Zhao B."/>
        </authorList>
    </citation>
    <scope>NUCLEOTIDE SEQUENCE [LARGE SCALE GENOMIC DNA]</scope>
    <source>
        <strain evidence="2 3">6AG</strain>
    </source>
</reference>
<dbReference type="AlphaFoldDB" id="A0A2T4U395"/>
<protein>
    <submittedName>
        <fullName evidence="2">Uncharacterized protein</fullName>
    </submittedName>
</protein>
<accession>A0A2T4U395</accession>
<feature type="transmembrane region" description="Helical" evidence="1">
    <location>
        <begin position="30"/>
        <end position="51"/>
    </location>
</feature>
<gene>
    <name evidence="2" type="ORF">C6Y45_14370</name>
</gene>
<keyword evidence="1" id="KW-0812">Transmembrane</keyword>
<proteinExistence type="predicted"/>
<keyword evidence="1" id="KW-1133">Transmembrane helix</keyword>
<name>A0A2T4U395_9BACI</name>
<keyword evidence="3" id="KW-1185">Reference proteome</keyword>
<comment type="caution">
    <text evidence="2">The sequence shown here is derived from an EMBL/GenBank/DDBJ whole genome shotgun (WGS) entry which is preliminary data.</text>
</comment>
<keyword evidence="1" id="KW-0472">Membrane</keyword>
<sequence length="87" mass="10572">MVFAVLYRNKTKKDKGWVFNYFKLSYRRKLIRTWISLPMSLIAIFLLYIITDWAEQLYITLGVLLVVTFLIQLIYNYVKWKREEVGD</sequence>
<feature type="transmembrane region" description="Helical" evidence="1">
    <location>
        <begin position="57"/>
        <end position="78"/>
    </location>
</feature>
<dbReference type="EMBL" id="PZJJ01000031">
    <property type="protein sequence ID" value="PTL37866.1"/>
    <property type="molecule type" value="Genomic_DNA"/>
</dbReference>
<organism evidence="2 3">
    <name type="scientific">Alkalicoccus saliphilus</name>
    <dbReference type="NCBI Taxonomy" id="200989"/>
    <lineage>
        <taxon>Bacteria</taxon>
        <taxon>Bacillati</taxon>
        <taxon>Bacillota</taxon>
        <taxon>Bacilli</taxon>
        <taxon>Bacillales</taxon>
        <taxon>Bacillaceae</taxon>
        <taxon>Alkalicoccus</taxon>
    </lineage>
</organism>
<dbReference type="OrthoDB" id="1934177at2"/>
<evidence type="ECO:0000313" key="3">
    <source>
        <dbReference type="Proteomes" id="UP000240509"/>
    </source>
</evidence>
<evidence type="ECO:0000313" key="2">
    <source>
        <dbReference type="EMBL" id="PTL37866.1"/>
    </source>
</evidence>
<evidence type="ECO:0000256" key="1">
    <source>
        <dbReference type="SAM" id="Phobius"/>
    </source>
</evidence>